<accession>A0AAW1HU97</accession>
<name>A0AAW1HU97_POPJA</name>
<evidence type="ECO:0000313" key="1">
    <source>
        <dbReference type="EMBL" id="KAK9680195.1"/>
    </source>
</evidence>
<dbReference type="Pfam" id="PF00328">
    <property type="entry name" value="His_Phos_2"/>
    <property type="match status" value="1"/>
</dbReference>
<protein>
    <submittedName>
        <fullName evidence="1">Histidine phosphatase superfamily (Branch 2)</fullName>
    </submittedName>
</protein>
<gene>
    <name evidence="1" type="ORF">QE152_g39290</name>
</gene>
<comment type="caution">
    <text evidence="1">The sequence shown here is derived from an EMBL/GenBank/DDBJ whole genome shotgun (WGS) entry which is preliminary data.</text>
</comment>
<proteinExistence type="predicted"/>
<organism evidence="1 2">
    <name type="scientific">Popillia japonica</name>
    <name type="common">Japanese beetle</name>
    <dbReference type="NCBI Taxonomy" id="7064"/>
    <lineage>
        <taxon>Eukaryota</taxon>
        <taxon>Metazoa</taxon>
        <taxon>Ecdysozoa</taxon>
        <taxon>Arthropoda</taxon>
        <taxon>Hexapoda</taxon>
        <taxon>Insecta</taxon>
        <taxon>Pterygota</taxon>
        <taxon>Neoptera</taxon>
        <taxon>Endopterygota</taxon>
        <taxon>Coleoptera</taxon>
        <taxon>Polyphaga</taxon>
        <taxon>Scarabaeiformia</taxon>
        <taxon>Scarabaeidae</taxon>
        <taxon>Rutelinae</taxon>
        <taxon>Popillia</taxon>
    </lineage>
</organism>
<dbReference type="Gene3D" id="3.40.50.1240">
    <property type="entry name" value="Phosphoglycerate mutase-like"/>
    <property type="match status" value="1"/>
</dbReference>
<dbReference type="AlphaFoldDB" id="A0AAW1HU97"/>
<dbReference type="InterPro" id="IPR000560">
    <property type="entry name" value="His_Pase_clade-2"/>
</dbReference>
<sequence>MNLGPSLVLSIFRHGEKTPDNFLMLSTDPYKNQTFHPYGPSALTNEGKRTMYTLGRSIRKTYNAFLGDIYTPDILTAWASSIERCHTSLQLVLAALFPPKGVLIWEKGFNWQPISYNSLPKNLDDMFSGILFEDYKKLYNEYCFTGNGKVTYKEAQPVLAYAEKHTNTTFKTFLQMFFLQTVLSGEEVYGLE</sequence>
<dbReference type="EMBL" id="JASPKY010000922">
    <property type="protein sequence ID" value="KAK9680195.1"/>
    <property type="molecule type" value="Genomic_DNA"/>
</dbReference>
<evidence type="ECO:0000313" key="2">
    <source>
        <dbReference type="Proteomes" id="UP001458880"/>
    </source>
</evidence>
<dbReference type="GO" id="GO:0016791">
    <property type="term" value="F:phosphatase activity"/>
    <property type="evidence" value="ECO:0007669"/>
    <property type="project" value="UniProtKB-ARBA"/>
</dbReference>
<dbReference type="InterPro" id="IPR029033">
    <property type="entry name" value="His_PPase_superfam"/>
</dbReference>
<dbReference type="CDD" id="cd07061">
    <property type="entry name" value="HP_HAP_like"/>
    <property type="match status" value="1"/>
</dbReference>
<dbReference type="Proteomes" id="UP001458880">
    <property type="component" value="Unassembled WGS sequence"/>
</dbReference>
<reference evidence="1 2" key="1">
    <citation type="journal article" date="2024" name="BMC Genomics">
        <title>De novo assembly and annotation of Popillia japonica's genome with initial clues to its potential as an invasive pest.</title>
        <authorList>
            <person name="Cucini C."/>
            <person name="Boschi S."/>
            <person name="Funari R."/>
            <person name="Cardaioli E."/>
            <person name="Iannotti N."/>
            <person name="Marturano G."/>
            <person name="Paoli F."/>
            <person name="Bruttini M."/>
            <person name="Carapelli A."/>
            <person name="Frati F."/>
            <person name="Nardi F."/>
        </authorList>
    </citation>
    <scope>NUCLEOTIDE SEQUENCE [LARGE SCALE GENOMIC DNA]</scope>
    <source>
        <strain evidence="1">DMR45628</strain>
    </source>
</reference>
<keyword evidence="2" id="KW-1185">Reference proteome</keyword>
<dbReference type="SUPFAM" id="SSF53254">
    <property type="entry name" value="Phosphoglycerate mutase-like"/>
    <property type="match status" value="1"/>
</dbReference>